<feature type="transmembrane region" description="Helical" evidence="1">
    <location>
        <begin position="46"/>
        <end position="68"/>
    </location>
</feature>
<keyword evidence="1" id="KW-0472">Membrane</keyword>
<accession>A0A8B4QE71</accession>
<evidence type="ECO:0000256" key="1">
    <source>
        <dbReference type="SAM" id="Phobius"/>
    </source>
</evidence>
<evidence type="ECO:0000313" key="4">
    <source>
        <dbReference type="Proteomes" id="UP000254330"/>
    </source>
</evidence>
<evidence type="ECO:0000313" key="3">
    <source>
        <dbReference type="EMBL" id="TDR31348.1"/>
    </source>
</evidence>
<comment type="caution">
    <text evidence="2">The sequence shown here is derived from an EMBL/GenBank/DDBJ whole genome shotgun (WGS) entry which is preliminary data.</text>
</comment>
<keyword evidence="1" id="KW-0812">Transmembrane</keyword>
<evidence type="ECO:0000313" key="2">
    <source>
        <dbReference type="EMBL" id="STX11002.1"/>
    </source>
</evidence>
<dbReference type="Proteomes" id="UP000294641">
    <property type="component" value="Unassembled WGS sequence"/>
</dbReference>
<keyword evidence="1" id="KW-1133">Transmembrane helix</keyword>
<reference evidence="3 5" key="2">
    <citation type="submission" date="2019-03" db="EMBL/GenBank/DDBJ databases">
        <title>Genomic Encyclopedia of Type Strains, Phase IV (KMG-IV): sequencing the most valuable type-strain genomes for metagenomic binning, comparative biology and taxonomic classification.</title>
        <authorList>
            <person name="Goeker M."/>
        </authorList>
    </citation>
    <scope>NUCLEOTIDE SEQUENCE [LARGE SCALE GENOMIC DNA]</scope>
    <source>
        <strain evidence="3 5">DSM 20580</strain>
    </source>
</reference>
<dbReference type="EMBL" id="UGNP01000001">
    <property type="protein sequence ID" value="STX11002.1"/>
    <property type="molecule type" value="Genomic_DNA"/>
</dbReference>
<evidence type="ECO:0000313" key="5">
    <source>
        <dbReference type="Proteomes" id="UP000294641"/>
    </source>
</evidence>
<feature type="transmembrane region" description="Helical" evidence="1">
    <location>
        <begin position="6"/>
        <end position="25"/>
    </location>
</feature>
<evidence type="ECO:0008006" key="6">
    <source>
        <dbReference type="Google" id="ProtNLM"/>
    </source>
</evidence>
<proteinExistence type="predicted"/>
<reference evidence="2 4" key="1">
    <citation type="submission" date="2018-06" db="EMBL/GenBank/DDBJ databases">
        <authorList>
            <consortium name="Pathogen Informatics"/>
            <person name="Doyle S."/>
        </authorList>
    </citation>
    <scope>NUCLEOTIDE SEQUENCE [LARGE SCALE GENOMIC DNA]</scope>
    <source>
        <strain evidence="2 4">NCTC10597</strain>
    </source>
</reference>
<dbReference type="RefSeq" id="WP_109350929.1">
    <property type="nucleotide sequence ID" value="NZ_BJUE01000106.1"/>
</dbReference>
<gene>
    <name evidence="3" type="ORF">DFR61_1771</name>
    <name evidence="2" type="ORF">NCTC10597_02796</name>
</gene>
<protein>
    <recommendedName>
        <fullName evidence="6">DUF3784 domain-containing protein</fullName>
    </recommendedName>
</protein>
<organism evidence="2 4">
    <name type="scientific">Kurthia zopfii</name>
    <dbReference type="NCBI Taxonomy" id="1650"/>
    <lineage>
        <taxon>Bacteria</taxon>
        <taxon>Bacillati</taxon>
        <taxon>Bacillota</taxon>
        <taxon>Bacilli</taxon>
        <taxon>Bacillales</taxon>
        <taxon>Caryophanaceae</taxon>
        <taxon>Kurthia</taxon>
    </lineage>
</organism>
<keyword evidence="5" id="KW-1185">Reference proteome</keyword>
<name>A0A8B4QE71_9BACL</name>
<sequence length="100" mass="11215">MTLNDFLPMTIVGIALIALAIYLLITNKMSVLIGMQANFLKTDLKTVSRIAALFLFGMSVCTLLLPLAEKFSPILLIVDLGMILLLVLSLFYYLHRQRIK</sequence>
<dbReference type="AlphaFoldDB" id="A0A8B4QE71"/>
<feature type="transmembrane region" description="Helical" evidence="1">
    <location>
        <begin position="74"/>
        <end position="94"/>
    </location>
</feature>
<dbReference type="Proteomes" id="UP000254330">
    <property type="component" value="Unassembled WGS sequence"/>
</dbReference>
<dbReference type="EMBL" id="SNZG01000077">
    <property type="protein sequence ID" value="TDR31348.1"/>
    <property type="molecule type" value="Genomic_DNA"/>
</dbReference>